<dbReference type="Proteomes" id="UP001500034">
    <property type="component" value="Unassembled WGS sequence"/>
</dbReference>
<gene>
    <name evidence="1" type="ORF">GCM10022384_25840</name>
</gene>
<protein>
    <recommendedName>
        <fullName evidence="3">Transposase</fullName>
    </recommendedName>
</protein>
<evidence type="ECO:0008006" key="3">
    <source>
        <dbReference type="Google" id="ProtNLM"/>
    </source>
</evidence>
<name>A0ABP7PZV3_9ACTN</name>
<keyword evidence="2" id="KW-1185">Reference proteome</keyword>
<dbReference type="InterPro" id="IPR002514">
    <property type="entry name" value="Transposase_8"/>
</dbReference>
<comment type="caution">
    <text evidence="1">The sequence shown here is derived from an EMBL/GenBank/DDBJ whole genome shotgun (WGS) entry which is preliminary data.</text>
</comment>
<dbReference type="Gene3D" id="1.10.10.10">
    <property type="entry name" value="Winged helix-like DNA-binding domain superfamily/Winged helix DNA-binding domain"/>
    <property type="match status" value="1"/>
</dbReference>
<dbReference type="Pfam" id="PF01527">
    <property type="entry name" value="HTH_Tnp_1"/>
    <property type="match status" value="1"/>
</dbReference>
<dbReference type="InterPro" id="IPR036388">
    <property type="entry name" value="WH-like_DNA-bd_sf"/>
</dbReference>
<proteinExistence type="predicted"/>
<evidence type="ECO:0000313" key="2">
    <source>
        <dbReference type="Proteomes" id="UP001500034"/>
    </source>
</evidence>
<accession>A0ABP7PZV3</accession>
<organism evidence="1 2">
    <name type="scientific">Streptomyces marokkonensis</name>
    <dbReference type="NCBI Taxonomy" id="324855"/>
    <lineage>
        <taxon>Bacteria</taxon>
        <taxon>Bacillati</taxon>
        <taxon>Actinomycetota</taxon>
        <taxon>Actinomycetes</taxon>
        <taxon>Kitasatosporales</taxon>
        <taxon>Streptomycetaceae</taxon>
        <taxon>Streptomyces</taxon>
    </lineage>
</organism>
<reference evidence="2" key="1">
    <citation type="journal article" date="2019" name="Int. J. Syst. Evol. Microbiol.">
        <title>The Global Catalogue of Microorganisms (GCM) 10K type strain sequencing project: providing services to taxonomists for standard genome sequencing and annotation.</title>
        <authorList>
            <consortium name="The Broad Institute Genomics Platform"/>
            <consortium name="The Broad Institute Genome Sequencing Center for Infectious Disease"/>
            <person name="Wu L."/>
            <person name="Ma J."/>
        </authorList>
    </citation>
    <scope>NUCLEOTIDE SEQUENCE [LARGE SCALE GENOMIC DNA]</scope>
    <source>
        <strain evidence="2">JCM 17027</strain>
    </source>
</reference>
<sequence length="126" mass="14359">MAAPRKYLDELRERAIREVRATGRSIAHVAKDLGIHHRAAGLQRIEEWPSIKLELNSNRDCNECWLHLGVWSQRLFCLTRRPLAWATEGTLRRSYAVGGSGMRQVMRNRWSGGSPNLPTGPIALMR</sequence>
<evidence type="ECO:0000313" key="1">
    <source>
        <dbReference type="EMBL" id="GAA3974204.1"/>
    </source>
</evidence>
<dbReference type="EMBL" id="BAABCQ010000040">
    <property type="protein sequence ID" value="GAA3974204.1"/>
    <property type="molecule type" value="Genomic_DNA"/>
</dbReference>